<keyword evidence="4" id="KW-0732">Signal</keyword>
<accession>A2SGX5</accession>
<feature type="signal peptide" evidence="4">
    <location>
        <begin position="1"/>
        <end position="18"/>
    </location>
</feature>
<dbReference type="PROSITE" id="PS50088">
    <property type="entry name" value="ANK_REPEAT"/>
    <property type="match status" value="3"/>
</dbReference>
<protein>
    <submittedName>
        <fullName evidence="5">Uncharacterized protein</fullName>
    </submittedName>
</protein>
<dbReference type="EMBL" id="CP000555">
    <property type="protein sequence ID" value="ABM94814.1"/>
    <property type="molecule type" value="Genomic_DNA"/>
</dbReference>
<gene>
    <name evidence="5" type="ordered locus">Mpe_A1856</name>
</gene>
<dbReference type="AlphaFoldDB" id="A2SGX5"/>
<dbReference type="Gene3D" id="1.25.40.20">
    <property type="entry name" value="Ankyrin repeat-containing domain"/>
    <property type="match status" value="1"/>
</dbReference>
<proteinExistence type="predicted"/>
<feature type="repeat" description="ANK" evidence="3">
    <location>
        <begin position="116"/>
        <end position="148"/>
    </location>
</feature>
<dbReference type="PANTHER" id="PTHR24126:SF14">
    <property type="entry name" value="ANK_REP_REGION DOMAIN-CONTAINING PROTEIN"/>
    <property type="match status" value="1"/>
</dbReference>
<organism evidence="5 6">
    <name type="scientific">Methylibium petroleiphilum (strain ATCC BAA-1232 / LMG 22953 / PM1)</name>
    <dbReference type="NCBI Taxonomy" id="420662"/>
    <lineage>
        <taxon>Bacteria</taxon>
        <taxon>Pseudomonadati</taxon>
        <taxon>Pseudomonadota</taxon>
        <taxon>Betaproteobacteria</taxon>
        <taxon>Burkholderiales</taxon>
        <taxon>Sphaerotilaceae</taxon>
        <taxon>Methylibium</taxon>
    </lineage>
</organism>
<keyword evidence="6" id="KW-1185">Reference proteome</keyword>
<dbReference type="STRING" id="420662.Mpe_A1856"/>
<evidence type="ECO:0000256" key="3">
    <source>
        <dbReference type="PROSITE-ProRule" id="PRU00023"/>
    </source>
</evidence>
<keyword evidence="1" id="KW-0677">Repeat</keyword>
<dbReference type="InterPro" id="IPR036770">
    <property type="entry name" value="Ankyrin_rpt-contain_sf"/>
</dbReference>
<dbReference type="eggNOG" id="COG0666">
    <property type="taxonomic scope" value="Bacteria"/>
</dbReference>
<evidence type="ECO:0000256" key="2">
    <source>
        <dbReference type="ARBA" id="ARBA00023043"/>
    </source>
</evidence>
<dbReference type="HOGENOM" id="CLU_000134_18_0_4"/>
<evidence type="ECO:0000313" key="5">
    <source>
        <dbReference type="EMBL" id="ABM94814.1"/>
    </source>
</evidence>
<evidence type="ECO:0000256" key="1">
    <source>
        <dbReference type="ARBA" id="ARBA00022737"/>
    </source>
</evidence>
<dbReference type="Pfam" id="PF12796">
    <property type="entry name" value="Ank_2"/>
    <property type="match status" value="1"/>
</dbReference>
<dbReference type="InterPro" id="IPR002110">
    <property type="entry name" value="Ankyrin_rpt"/>
</dbReference>
<feature type="repeat" description="ANK" evidence="3">
    <location>
        <begin position="149"/>
        <end position="181"/>
    </location>
</feature>
<sequence>MKKLLYLLVALSFSSANAGSYDDFFRAVVSDDSAAIRKLVALGFDPNSPDPKGQPAISRALFAESAGAALTLARLPGTDPNARNTAGETPLMVAALKGQPEVASALIERGAVVDPPGWTPLHYAAAGNSQPVLELLLKQGAVVDARAPNGRTPLMMAVLHASEDLIDALLAAGANPQARERNELTAADLAQRAGRERLALRLAALPAR</sequence>
<dbReference type="RefSeq" id="WP_011829451.1">
    <property type="nucleotide sequence ID" value="NC_008825.1"/>
</dbReference>
<dbReference type="PANTHER" id="PTHR24126">
    <property type="entry name" value="ANKYRIN REPEAT, PH AND SEC7 DOMAIN CONTAINING PROTEIN SECG-RELATED"/>
    <property type="match status" value="1"/>
</dbReference>
<dbReference type="Pfam" id="PF00023">
    <property type="entry name" value="Ank"/>
    <property type="match status" value="1"/>
</dbReference>
<dbReference type="PROSITE" id="PS50297">
    <property type="entry name" value="ANK_REP_REGION"/>
    <property type="match status" value="3"/>
</dbReference>
<dbReference type="KEGG" id="mpt:Mpe_A1856"/>
<feature type="chain" id="PRO_5002646405" evidence="4">
    <location>
        <begin position="19"/>
        <end position="208"/>
    </location>
</feature>
<evidence type="ECO:0000313" key="6">
    <source>
        <dbReference type="Proteomes" id="UP000000366"/>
    </source>
</evidence>
<dbReference type="SMART" id="SM00248">
    <property type="entry name" value="ANK"/>
    <property type="match status" value="3"/>
</dbReference>
<keyword evidence="2 3" id="KW-0040">ANK repeat</keyword>
<evidence type="ECO:0000256" key="4">
    <source>
        <dbReference type="SAM" id="SignalP"/>
    </source>
</evidence>
<name>A2SGX5_METPP</name>
<dbReference type="PRINTS" id="PR01415">
    <property type="entry name" value="ANKYRIN"/>
</dbReference>
<dbReference type="Proteomes" id="UP000000366">
    <property type="component" value="Chromosome"/>
</dbReference>
<reference evidence="5 6" key="1">
    <citation type="journal article" date="2007" name="J. Bacteriol.">
        <title>Whole-genome analysis of the methyl tert-butyl ether-degrading beta-proteobacterium Methylibium petroleiphilum PM1.</title>
        <authorList>
            <person name="Kane S.R."/>
            <person name="Chakicherla A.Y."/>
            <person name="Chain P.S.G."/>
            <person name="Schmidt R."/>
            <person name="Shin M.W."/>
            <person name="Legler T.C."/>
            <person name="Scow K.M."/>
            <person name="Larimer F.W."/>
            <person name="Lucas S.M."/>
            <person name="Richardson P.M."/>
            <person name="Hristova K.R."/>
        </authorList>
    </citation>
    <scope>NUCLEOTIDE SEQUENCE [LARGE SCALE GENOMIC DNA]</scope>
    <source>
        <strain evidence="6">ATCC BAA-1232 / LMG 22953 / PM1</strain>
    </source>
</reference>
<dbReference type="SUPFAM" id="SSF48403">
    <property type="entry name" value="Ankyrin repeat"/>
    <property type="match status" value="1"/>
</dbReference>
<feature type="repeat" description="ANK" evidence="3">
    <location>
        <begin position="86"/>
        <end position="114"/>
    </location>
</feature>